<dbReference type="OMA" id="NELCIND"/>
<dbReference type="HOGENOM" id="CLU_064642_1_0_1"/>
<keyword evidence="11" id="KW-1185">Reference proteome</keyword>
<dbReference type="eggNOG" id="ENOG502QT4W">
    <property type="taxonomic scope" value="Eukaryota"/>
</dbReference>
<dbReference type="PANTHER" id="PTHR10306:SF17">
    <property type="entry name" value="MARVEL DOMAIN-CONTAINING PROTEIN"/>
    <property type="match status" value="1"/>
</dbReference>
<evidence type="ECO:0000256" key="8">
    <source>
        <dbReference type="SAM" id="Phobius"/>
    </source>
</evidence>
<dbReference type="GO" id="GO:0030672">
    <property type="term" value="C:synaptic vesicle membrane"/>
    <property type="evidence" value="ECO:0007669"/>
    <property type="project" value="TreeGrafter"/>
</dbReference>
<keyword evidence="5 7" id="KW-0472">Membrane</keyword>
<dbReference type="EnsemblMetazoa" id="SMAR004281-RA">
    <property type="protein sequence ID" value="SMAR004281-PA"/>
    <property type="gene ID" value="SMAR004281"/>
</dbReference>
<sequence length="233" mass="26360">MDGQTTQMEVNTTVLKEPRGFIKILEFVMSIFAFATTSGFSSYFSYKILDAGVGCSLSENKVTYGYPFRLDELDVIGCYNTTRYSISGDFASQSQYFVATGVLSFLFSLAITIFYVLKEKMYETIPIVPMADFWLTVVMAIFWLTSSSAWAQGLADLKIFTNPKSFHIYLCPKVACVDPLFEGNFATLNVSVLLGFLNFFLWAANLWFIYKETTWFLNRTQGPIQPGQPPVMK</sequence>
<dbReference type="InterPro" id="IPR008253">
    <property type="entry name" value="Marvel"/>
</dbReference>
<evidence type="ECO:0000256" key="1">
    <source>
        <dbReference type="ARBA" id="ARBA00004141"/>
    </source>
</evidence>
<feature type="transmembrane region" description="Helical" evidence="8">
    <location>
        <begin position="21"/>
        <end position="44"/>
    </location>
</feature>
<evidence type="ECO:0000256" key="7">
    <source>
        <dbReference type="PROSITE-ProRule" id="PRU00581"/>
    </source>
</evidence>
<dbReference type="EMBL" id="AFFK01019071">
    <property type="status" value="NOT_ANNOTATED_CDS"/>
    <property type="molecule type" value="Genomic_DNA"/>
</dbReference>
<evidence type="ECO:0000256" key="5">
    <source>
        <dbReference type="ARBA" id="ARBA00023136"/>
    </source>
</evidence>
<evidence type="ECO:0000256" key="4">
    <source>
        <dbReference type="ARBA" id="ARBA00022989"/>
    </source>
</evidence>
<keyword evidence="6" id="KW-0325">Glycoprotein</keyword>
<organism evidence="10 11">
    <name type="scientific">Strigamia maritima</name>
    <name type="common">European centipede</name>
    <name type="synonym">Geophilus maritimus</name>
    <dbReference type="NCBI Taxonomy" id="126957"/>
    <lineage>
        <taxon>Eukaryota</taxon>
        <taxon>Metazoa</taxon>
        <taxon>Ecdysozoa</taxon>
        <taxon>Arthropoda</taxon>
        <taxon>Myriapoda</taxon>
        <taxon>Chilopoda</taxon>
        <taxon>Pleurostigmophora</taxon>
        <taxon>Geophilomorpha</taxon>
        <taxon>Linotaeniidae</taxon>
        <taxon>Strigamia</taxon>
    </lineage>
</organism>
<proteinExistence type="inferred from homology"/>
<evidence type="ECO:0000313" key="11">
    <source>
        <dbReference type="Proteomes" id="UP000014500"/>
    </source>
</evidence>
<evidence type="ECO:0000256" key="3">
    <source>
        <dbReference type="ARBA" id="ARBA00022692"/>
    </source>
</evidence>
<protein>
    <recommendedName>
        <fullName evidence="9">MARVEL domain-containing protein</fullName>
    </recommendedName>
</protein>
<feature type="transmembrane region" description="Helical" evidence="8">
    <location>
        <begin position="124"/>
        <end position="144"/>
    </location>
</feature>
<feature type="transmembrane region" description="Helical" evidence="8">
    <location>
        <begin position="96"/>
        <end position="117"/>
    </location>
</feature>
<accession>T1IT37</accession>
<dbReference type="AlphaFoldDB" id="T1IT37"/>
<evidence type="ECO:0000256" key="6">
    <source>
        <dbReference type="ARBA" id="ARBA00023180"/>
    </source>
</evidence>
<dbReference type="Proteomes" id="UP000014500">
    <property type="component" value="Unassembled WGS sequence"/>
</dbReference>
<comment type="similarity">
    <text evidence="2">Belongs to the synaptophysin/synaptobrevin family.</text>
</comment>
<reference evidence="11" key="1">
    <citation type="submission" date="2011-05" db="EMBL/GenBank/DDBJ databases">
        <authorList>
            <person name="Richards S.R."/>
            <person name="Qu J."/>
            <person name="Jiang H."/>
            <person name="Jhangiani S.N."/>
            <person name="Agravi P."/>
            <person name="Goodspeed R."/>
            <person name="Gross S."/>
            <person name="Mandapat C."/>
            <person name="Jackson L."/>
            <person name="Mathew T."/>
            <person name="Pu L."/>
            <person name="Thornton R."/>
            <person name="Saada N."/>
            <person name="Wilczek-Boney K.B."/>
            <person name="Lee S."/>
            <person name="Kovar C."/>
            <person name="Wu Y."/>
            <person name="Scherer S.E."/>
            <person name="Worley K.C."/>
            <person name="Muzny D.M."/>
            <person name="Gibbs R."/>
        </authorList>
    </citation>
    <scope>NUCLEOTIDE SEQUENCE</scope>
    <source>
        <strain evidence="11">Brora</strain>
    </source>
</reference>
<dbReference type="PhylomeDB" id="T1IT37"/>
<dbReference type="PANTHER" id="PTHR10306">
    <property type="entry name" value="SYNAPTOPHYSIN"/>
    <property type="match status" value="1"/>
</dbReference>
<feature type="domain" description="MARVEL" evidence="9">
    <location>
        <begin position="14"/>
        <end position="214"/>
    </location>
</feature>
<evidence type="ECO:0000256" key="2">
    <source>
        <dbReference type="ARBA" id="ARBA00006476"/>
    </source>
</evidence>
<keyword evidence="3 7" id="KW-0812">Transmembrane</keyword>
<dbReference type="Pfam" id="PF01284">
    <property type="entry name" value="MARVEL"/>
    <property type="match status" value="1"/>
</dbReference>
<reference evidence="10" key="2">
    <citation type="submission" date="2015-02" db="UniProtKB">
        <authorList>
            <consortium name="EnsemblMetazoa"/>
        </authorList>
    </citation>
    <scope>IDENTIFICATION</scope>
</reference>
<dbReference type="PROSITE" id="PS51225">
    <property type="entry name" value="MARVEL"/>
    <property type="match status" value="1"/>
</dbReference>
<dbReference type="InterPro" id="IPR001285">
    <property type="entry name" value="Synaptophysin/porin"/>
</dbReference>
<comment type="subcellular location">
    <subcellularLocation>
        <location evidence="1">Membrane</location>
        <topology evidence="1">Multi-pass membrane protein</topology>
    </subcellularLocation>
</comment>
<evidence type="ECO:0000313" key="10">
    <source>
        <dbReference type="EnsemblMetazoa" id="SMAR004281-PA"/>
    </source>
</evidence>
<feature type="transmembrane region" description="Helical" evidence="8">
    <location>
        <begin position="188"/>
        <end position="210"/>
    </location>
</feature>
<name>T1IT37_STRMM</name>
<evidence type="ECO:0000259" key="9">
    <source>
        <dbReference type="PROSITE" id="PS51225"/>
    </source>
</evidence>
<dbReference type="STRING" id="126957.T1IT37"/>
<dbReference type="PRINTS" id="PR00220">
    <property type="entry name" value="SYNAPTOPHYSN"/>
</dbReference>
<keyword evidence="4 8" id="KW-1133">Transmembrane helix</keyword>